<accession>A0ACC4DU00</accession>
<organism evidence="1 2">
    <name type="scientific">Purpureocillium lilacinum</name>
    <name type="common">Paecilomyces lilacinus</name>
    <dbReference type="NCBI Taxonomy" id="33203"/>
    <lineage>
        <taxon>Eukaryota</taxon>
        <taxon>Fungi</taxon>
        <taxon>Dikarya</taxon>
        <taxon>Ascomycota</taxon>
        <taxon>Pezizomycotina</taxon>
        <taxon>Sordariomycetes</taxon>
        <taxon>Hypocreomycetidae</taxon>
        <taxon>Hypocreales</taxon>
        <taxon>Ophiocordycipitaceae</taxon>
        <taxon>Purpureocillium</taxon>
    </lineage>
</organism>
<proteinExistence type="predicted"/>
<protein>
    <submittedName>
        <fullName evidence="1">Uncharacterized protein</fullName>
    </submittedName>
</protein>
<dbReference type="Proteomes" id="UP001638806">
    <property type="component" value="Unassembled WGS sequence"/>
</dbReference>
<sequence>MVSLTRRAIHAVHRWGGKHSVPTAQHRFRPVGWKLWSSAPDWPAATAGNCGVVQAALEPPLDALERAYEDWNPAAAHFESAGTGARREAAPQSTRQALGSWIPPLLQLLGLLPPLARGPLGCGVGGRGLGGRRLSTLSFPLAFSIVTEAGHPASSVPACLGAVGQRRSRSFSTAAVPFMFWRLRGSERAQHEVKSTSSAGSHWLPSGA</sequence>
<evidence type="ECO:0000313" key="1">
    <source>
        <dbReference type="EMBL" id="KAL3958901.1"/>
    </source>
</evidence>
<evidence type="ECO:0000313" key="2">
    <source>
        <dbReference type="Proteomes" id="UP001638806"/>
    </source>
</evidence>
<reference evidence="1" key="1">
    <citation type="submission" date="2024-12" db="EMBL/GenBank/DDBJ databases">
        <title>Comparative genomics and development of molecular markers within Purpureocillium lilacinum and among Purpureocillium species.</title>
        <authorList>
            <person name="Yeh Z.-Y."/>
            <person name="Ni N.-T."/>
            <person name="Lo P.-H."/>
            <person name="Mushyakhwo K."/>
            <person name="Lin C.-F."/>
            <person name="Nai Y.-S."/>
        </authorList>
    </citation>
    <scope>NUCLEOTIDE SEQUENCE</scope>
    <source>
        <strain evidence="1">NCHU-NPUST-175</strain>
    </source>
</reference>
<name>A0ACC4DU00_PURLI</name>
<dbReference type="EMBL" id="JBGNUJ010000006">
    <property type="protein sequence ID" value="KAL3958901.1"/>
    <property type="molecule type" value="Genomic_DNA"/>
</dbReference>
<keyword evidence="2" id="KW-1185">Reference proteome</keyword>
<comment type="caution">
    <text evidence="1">The sequence shown here is derived from an EMBL/GenBank/DDBJ whole genome shotgun (WGS) entry which is preliminary data.</text>
</comment>
<gene>
    <name evidence="1" type="ORF">ACCO45_007063</name>
</gene>